<dbReference type="EMBL" id="SHNO01000001">
    <property type="protein sequence ID" value="MCX2976471.1"/>
    <property type="molecule type" value="Genomic_DNA"/>
</dbReference>
<dbReference type="SUPFAM" id="SSF51338">
    <property type="entry name" value="Composite domain of metallo-dependent hydrolases"/>
    <property type="match status" value="1"/>
</dbReference>
<gene>
    <name evidence="3" type="ORF">EYC82_03785</name>
</gene>
<dbReference type="InterPro" id="IPR032466">
    <property type="entry name" value="Metal_Hydrolase"/>
</dbReference>
<organism evidence="3 4">
    <name type="scientific">Candidatus Marimicrobium litorale</name>
    <dbReference type="NCBI Taxonomy" id="2518991"/>
    <lineage>
        <taxon>Bacteria</taxon>
        <taxon>Pseudomonadati</taxon>
        <taxon>Pseudomonadota</taxon>
        <taxon>Gammaproteobacteria</taxon>
        <taxon>Cellvibrionales</taxon>
        <taxon>Halieaceae</taxon>
        <taxon>Marimicrobium</taxon>
    </lineage>
</organism>
<sequence length="575" mass="62647">MFDLAIRNGTVIDGSGSIGKVCDVGIKGDRIVAVGTDIGEARQDIDADGLLVTPGWVDVHTHYDGQVTWDPMLTPSSWNGVTTVVMGNCGVGFAPVETGKEDYLIQLMEGVEDIPGAALAEGIQWKWETFPEYMDAIEALPHAIDFATQVPHGAVRTYVMGKRGANNEKATEEDVTAMAAIVKEGLEAGALGFSTTRTILHRAKDGELAPGTTADREEVIGIGRAMGEVGYGVFEVASDLAPEEEELSWMRQIGRETGLPVTFACLQNNEDSSQWKRLLAAVEEDRAAGGTLTPQVAQRPAGVLFSWESSGHPFILHAGYQTVASLPLSERVVALNDPGLRREILDNPPDLSELPEVFTRSLLAWNNMFSLGEPIDYEPGPEKSILARAERQGVTPAELAYDTMLERSGKGIIYMPLLGYSDGDFEALREMMLHPNAIFGLSDGGAHCGLICDASMPSYLLTHWARDRTRGARIPIEKLVHNQTQRTAHFYGMRDRGLIAEGMKADINIIDFDKLTIHPPEMVYDLPASARRLVQKVDGYRYTLCSGEIIRQDSKDTGAMPGKLVRGPQSQSAIH</sequence>
<proteinExistence type="predicted"/>
<keyword evidence="4" id="KW-1185">Reference proteome</keyword>
<evidence type="ECO:0000313" key="3">
    <source>
        <dbReference type="EMBL" id="MCX2976471.1"/>
    </source>
</evidence>
<dbReference type="InterPro" id="IPR013108">
    <property type="entry name" value="Amidohydro_3"/>
</dbReference>
<dbReference type="PANTHER" id="PTHR11647:SF1">
    <property type="entry name" value="COLLAPSIN RESPONSE MEDIATOR PROTEIN"/>
    <property type="match status" value="1"/>
</dbReference>
<feature type="domain" description="Amidohydrolase 3" evidence="2">
    <location>
        <begin position="45"/>
        <end position="550"/>
    </location>
</feature>
<dbReference type="SUPFAM" id="SSF51556">
    <property type="entry name" value="Metallo-dependent hydrolases"/>
    <property type="match status" value="1"/>
</dbReference>
<evidence type="ECO:0000259" key="2">
    <source>
        <dbReference type="Pfam" id="PF07969"/>
    </source>
</evidence>
<comment type="caution">
    <text evidence="3">The sequence shown here is derived from an EMBL/GenBank/DDBJ whole genome shotgun (WGS) entry which is preliminary data.</text>
</comment>
<protein>
    <submittedName>
        <fullName evidence="3">D-aminoacylase</fullName>
    </submittedName>
</protein>
<dbReference type="Pfam" id="PF07969">
    <property type="entry name" value="Amidohydro_3"/>
    <property type="match status" value="1"/>
</dbReference>
<dbReference type="CDD" id="cd01297">
    <property type="entry name" value="D-aminoacylase"/>
    <property type="match status" value="1"/>
</dbReference>
<name>A0ABT3T3R3_9GAMM</name>
<dbReference type="Gene3D" id="2.30.40.10">
    <property type="entry name" value="Urease, subunit C, domain 1"/>
    <property type="match status" value="1"/>
</dbReference>
<evidence type="ECO:0000256" key="1">
    <source>
        <dbReference type="SAM" id="MobiDB-lite"/>
    </source>
</evidence>
<reference evidence="3" key="1">
    <citation type="submission" date="2019-02" db="EMBL/GenBank/DDBJ databases">
        <authorList>
            <person name="Li S.-H."/>
        </authorList>
    </citation>
    <scope>NUCLEOTIDE SEQUENCE</scope>
    <source>
        <strain evidence="3">IMCC11814</strain>
    </source>
</reference>
<accession>A0ABT3T3R3</accession>
<dbReference type="InterPro" id="IPR011059">
    <property type="entry name" value="Metal-dep_hydrolase_composite"/>
</dbReference>
<evidence type="ECO:0000313" key="4">
    <source>
        <dbReference type="Proteomes" id="UP001143304"/>
    </source>
</evidence>
<feature type="region of interest" description="Disordered" evidence="1">
    <location>
        <begin position="556"/>
        <end position="575"/>
    </location>
</feature>
<dbReference type="Gene3D" id="3.20.20.140">
    <property type="entry name" value="Metal-dependent hydrolases"/>
    <property type="match status" value="1"/>
</dbReference>
<dbReference type="RefSeq" id="WP_279248222.1">
    <property type="nucleotide sequence ID" value="NZ_SHNO01000001.1"/>
</dbReference>
<dbReference type="InterPro" id="IPR050378">
    <property type="entry name" value="Metallo-dep_Hydrolases_sf"/>
</dbReference>
<dbReference type="PANTHER" id="PTHR11647">
    <property type="entry name" value="HYDRANTOINASE/DIHYDROPYRIMIDINASE FAMILY MEMBER"/>
    <property type="match status" value="1"/>
</dbReference>
<dbReference type="Proteomes" id="UP001143304">
    <property type="component" value="Unassembled WGS sequence"/>
</dbReference>